<accession>A0A8F1MBA2</accession>
<proteinExistence type="predicted"/>
<dbReference type="KEGG" id="mnd:KOY48_03025"/>
<sequence length="61" mass="6420">MIVVLPRCVRKLCHYVDKIEEVVGVGDIRDAASGGFLIDELNGVLDDISYGGGVESGLSGL</sequence>
<reference evidence="1" key="1">
    <citation type="submission" date="2021-06" db="EMBL/GenBank/DDBJ databases">
        <title>An adapted protocol for Saccharibacteria cultivation: two new species join this phylum of Candidate Phyla Radiations.</title>
        <authorList>
            <person name="Ibrahim A."/>
            <person name="Maatouk M."/>
            <person name="Zgheib R."/>
            <person name="Haddad G."/>
            <person name="Bou Khalil J."/>
            <person name="Raoult D."/>
            <person name="Bittar F."/>
        </authorList>
    </citation>
    <scope>NUCLEOTIDE SEQUENCE</scope>
    <source>
        <strain evidence="1">IHU1</strain>
    </source>
</reference>
<evidence type="ECO:0000313" key="2">
    <source>
        <dbReference type="Proteomes" id="UP000679129"/>
    </source>
</evidence>
<evidence type="ECO:0000313" key="1">
    <source>
        <dbReference type="EMBL" id="QWQ31884.1"/>
    </source>
</evidence>
<keyword evidence="2" id="KW-1185">Reference proteome</keyword>
<dbReference type="EMBL" id="CP076460">
    <property type="protein sequence ID" value="QWQ31884.1"/>
    <property type="molecule type" value="Genomic_DNA"/>
</dbReference>
<dbReference type="AlphaFoldDB" id="A0A8F1MBA2"/>
<name>A0A8F1MBA2_9BACT</name>
<gene>
    <name evidence="1" type="ORF">KOY48_03025</name>
</gene>
<dbReference type="Proteomes" id="UP000679129">
    <property type="component" value="Chromosome"/>
</dbReference>
<organism evidence="1 2">
    <name type="scientific">Candidatus Minimicrobia naudis</name>
    <dbReference type="NCBI Taxonomy" id="2841263"/>
    <lineage>
        <taxon>Bacteria</taxon>
        <taxon>Candidatus Saccharimonadota</taxon>
        <taxon>Candidatus Saccharimonadota incertae sedis</taxon>
        <taxon>Candidatus Minimicrobia</taxon>
    </lineage>
</organism>
<protein>
    <submittedName>
        <fullName evidence="1">Uncharacterized protein</fullName>
    </submittedName>
</protein>